<evidence type="ECO:0000256" key="1">
    <source>
        <dbReference type="ARBA" id="ARBA00010701"/>
    </source>
</evidence>
<dbReference type="InterPro" id="IPR006693">
    <property type="entry name" value="AB_hydrolase_lipase"/>
</dbReference>
<dbReference type="InterPro" id="IPR025483">
    <property type="entry name" value="Lipase_euk"/>
</dbReference>
<protein>
    <submittedName>
        <fullName evidence="3">Sterol esterase Tgl1p</fullName>
    </submittedName>
</protein>
<dbReference type="PANTHER" id="PTHR11005">
    <property type="entry name" value="LYSOSOMAL ACID LIPASE-RELATED"/>
    <property type="match status" value="1"/>
</dbReference>
<keyword evidence="4" id="KW-1185">Reference proteome</keyword>
<evidence type="ECO:0000313" key="4">
    <source>
        <dbReference type="Proteomes" id="UP001497600"/>
    </source>
</evidence>
<organism evidence="3 4">
    <name type="scientific">[Candida] anglica</name>
    <dbReference type="NCBI Taxonomy" id="148631"/>
    <lineage>
        <taxon>Eukaryota</taxon>
        <taxon>Fungi</taxon>
        <taxon>Dikarya</taxon>
        <taxon>Ascomycota</taxon>
        <taxon>Saccharomycotina</taxon>
        <taxon>Pichiomycetes</taxon>
        <taxon>Debaryomycetaceae</taxon>
        <taxon>Kurtzmaniella</taxon>
    </lineage>
</organism>
<dbReference type="PIRSF" id="PIRSF000862">
    <property type="entry name" value="Steryl_ester_lip"/>
    <property type="match status" value="1"/>
</dbReference>
<evidence type="ECO:0000313" key="3">
    <source>
        <dbReference type="EMBL" id="CAK7901328.1"/>
    </source>
</evidence>
<evidence type="ECO:0000259" key="2">
    <source>
        <dbReference type="Pfam" id="PF04083"/>
    </source>
</evidence>
<gene>
    <name evidence="3" type="primary">TGL1</name>
    <name evidence="3" type="ORF">CAAN4_C11540</name>
</gene>
<feature type="domain" description="Partial AB-hydrolase lipase" evidence="2">
    <location>
        <begin position="51"/>
        <end position="114"/>
    </location>
</feature>
<sequence length="453" mass="51724">MFSILFKLYTILSFATRVIVLSSITAWKKYFCTPKVVSSKPLTDVAYAKDISDIAQISGYIIREHVVATSDGYLLVIHKLESKSSISSRRPTMDHDKIVYFHHGLLTNSELFLVGSSKKKNLPYLLVDLGYEVWLGNNRGNKYSRKHLKMSVSDKKYWNYSLDEFALYDIPDTITYILSFYQPDSKLVYVGFSQGCSQLFASLSLRPDLNERIRLFVGLSPAIVPRDLSHSLLKVIINQTANDNSFLYSLFGQRAILPSVSYWCYLMGPDLYQKVVDVSLQFLFGWSGKNISTQQKRLGYPHMFSNSSVKSIIHWFQIISSRRFQMFDETCNIGLSGLSTLSHDSKLTTSRVAPFPISHHLDVPMVLVYGDSDILVDIESTKELILSQNGRMATKLIDTIRCKGYEHMDTLWGDNVYEDVFEKVIQLIQNSQEIEAKSNGNGIYSKRELYNNL</sequence>
<dbReference type="Gene3D" id="3.40.50.1820">
    <property type="entry name" value="alpha/beta hydrolase"/>
    <property type="match status" value="1"/>
</dbReference>
<dbReference type="Pfam" id="PF04083">
    <property type="entry name" value="Abhydro_lipase"/>
    <property type="match status" value="1"/>
</dbReference>
<reference evidence="3 4" key="1">
    <citation type="submission" date="2024-01" db="EMBL/GenBank/DDBJ databases">
        <authorList>
            <consortium name="Genoscope - CEA"/>
            <person name="William W."/>
        </authorList>
    </citation>
    <scope>NUCLEOTIDE SEQUENCE [LARGE SCALE GENOMIC DNA]</scope>
    <source>
        <strain evidence="3 4">29B2s-10</strain>
    </source>
</reference>
<dbReference type="Proteomes" id="UP001497600">
    <property type="component" value="Chromosome C"/>
</dbReference>
<dbReference type="InterPro" id="IPR029058">
    <property type="entry name" value="AB_hydrolase_fold"/>
</dbReference>
<dbReference type="EMBL" id="OZ004255">
    <property type="protein sequence ID" value="CAK7901328.1"/>
    <property type="molecule type" value="Genomic_DNA"/>
</dbReference>
<comment type="similarity">
    <text evidence="1">Belongs to the AB hydrolase superfamily. Lipase family.</text>
</comment>
<dbReference type="SUPFAM" id="SSF53474">
    <property type="entry name" value="alpha/beta-Hydrolases"/>
    <property type="match status" value="1"/>
</dbReference>
<accession>A0ABP0E9N7</accession>
<proteinExistence type="inferred from homology"/>
<name>A0ABP0E9N7_9ASCO</name>